<feature type="transmembrane region" description="Helical" evidence="1">
    <location>
        <begin position="145"/>
        <end position="167"/>
    </location>
</feature>
<accession>A0ABD2JFE4</accession>
<evidence type="ECO:0008006" key="4">
    <source>
        <dbReference type="Google" id="ProtNLM"/>
    </source>
</evidence>
<evidence type="ECO:0000256" key="1">
    <source>
        <dbReference type="SAM" id="Phobius"/>
    </source>
</evidence>
<dbReference type="Gene3D" id="1.20.1070.10">
    <property type="entry name" value="Rhodopsin 7-helix transmembrane proteins"/>
    <property type="match status" value="1"/>
</dbReference>
<protein>
    <recommendedName>
        <fullName evidence="4">G-protein coupled receptors family 1 profile domain-containing protein</fullName>
    </recommendedName>
</protein>
<feature type="transmembrane region" description="Helical" evidence="1">
    <location>
        <begin position="31"/>
        <end position="52"/>
    </location>
</feature>
<dbReference type="SUPFAM" id="SSF81321">
    <property type="entry name" value="Family A G protein-coupled receptor-like"/>
    <property type="match status" value="1"/>
</dbReference>
<dbReference type="EMBL" id="JBICCN010000145">
    <property type="protein sequence ID" value="KAL3089329.1"/>
    <property type="molecule type" value="Genomic_DNA"/>
</dbReference>
<dbReference type="Proteomes" id="UP001620645">
    <property type="component" value="Unassembled WGS sequence"/>
</dbReference>
<comment type="caution">
    <text evidence="2">The sequence shown here is derived from an EMBL/GenBank/DDBJ whole genome shotgun (WGS) entry which is preliminary data.</text>
</comment>
<sequence>MRLHFVAVAVNRAHAVCFPINYAQKMNKKVVFTQCIFVHILAIISSSVYYEVVGPYYSWVYLIASFAFYSAIAVKLAWINASNRNWNNNETAQNSSTDTNSVRITALCFTALMFSMGVTLFNLASNSKWYNEFLHCDSHPIGQQLYYPIFMFLTLYYVLDELLLMALCKEMRVSFLRFIRKLMPFWKENSVPTTTVQSIMNRTQSRTLNFNRQVRENGCRNDYH</sequence>
<organism evidence="2 3">
    <name type="scientific">Heterodera schachtii</name>
    <name type="common">Sugarbeet cyst nematode worm</name>
    <name type="synonym">Tylenchus schachtii</name>
    <dbReference type="NCBI Taxonomy" id="97005"/>
    <lineage>
        <taxon>Eukaryota</taxon>
        <taxon>Metazoa</taxon>
        <taxon>Ecdysozoa</taxon>
        <taxon>Nematoda</taxon>
        <taxon>Chromadorea</taxon>
        <taxon>Rhabditida</taxon>
        <taxon>Tylenchina</taxon>
        <taxon>Tylenchomorpha</taxon>
        <taxon>Tylenchoidea</taxon>
        <taxon>Heteroderidae</taxon>
        <taxon>Heteroderinae</taxon>
        <taxon>Heterodera</taxon>
    </lineage>
</organism>
<gene>
    <name evidence="2" type="ORF">niasHS_007051</name>
</gene>
<keyword evidence="3" id="KW-1185">Reference proteome</keyword>
<evidence type="ECO:0000313" key="2">
    <source>
        <dbReference type="EMBL" id="KAL3089329.1"/>
    </source>
</evidence>
<evidence type="ECO:0000313" key="3">
    <source>
        <dbReference type="Proteomes" id="UP001620645"/>
    </source>
</evidence>
<keyword evidence="1" id="KW-0812">Transmembrane</keyword>
<feature type="transmembrane region" description="Helical" evidence="1">
    <location>
        <begin position="59"/>
        <end position="81"/>
    </location>
</feature>
<feature type="transmembrane region" description="Helical" evidence="1">
    <location>
        <begin position="101"/>
        <end position="124"/>
    </location>
</feature>
<dbReference type="AlphaFoldDB" id="A0ABD2JFE4"/>
<reference evidence="2 3" key="1">
    <citation type="submission" date="2024-10" db="EMBL/GenBank/DDBJ databases">
        <authorList>
            <person name="Kim D."/>
        </authorList>
    </citation>
    <scope>NUCLEOTIDE SEQUENCE [LARGE SCALE GENOMIC DNA]</scope>
    <source>
        <strain evidence="2">Taebaek</strain>
    </source>
</reference>
<proteinExistence type="predicted"/>
<keyword evidence="1" id="KW-0472">Membrane</keyword>
<keyword evidence="1" id="KW-1133">Transmembrane helix</keyword>
<name>A0ABD2JFE4_HETSC</name>